<organism evidence="1">
    <name type="scientific">Anguilla anguilla</name>
    <name type="common">European freshwater eel</name>
    <name type="synonym">Muraena anguilla</name>
    <dbReference type="NCBI Taxonomy" id="7936"/>
    <lineage>
        <taxon>Eukaryota</taxon>
        <taxon>Metazoa</taxon>
        <taxon>Chordata</taxon>
        <taxon>Craniata</taxon>
        <taxon>Vertebrata</taxon>
        <taxon>Euteleostomi</taxon>
        <taxon>Actinopterygii</taxon>
        <taxon>Neopterygii</taxon>
        <taxon>Teleostei</taxon>
        <taxon>Anguilliformes</taxon>
        <taxon>Anguillidae</taxon>
        <taxon>Anguilla</taxon>
    </lineage>
</organism>
<name>A0A0E9TR26_ANGAN</name>
<reference evidence="1" key="2">
    <citation type="journal article" date="2015" name="Fish Shellfish Immunol.">
        <title>Early steps in the European eel (Anguilla anguilla)-Vibrio vulnificus interaction in the gills: Role of the RtxA13 toxin.</title>
        <authorList>
            <person name="Callol A."/>
            <person name="Pajuelo D."/>
            <person name="Ebbesson L."/>
            <person name="Teles M."/>
            <person name="MacKenzie S."/>
            <person name="Amaro C."/>
        </authorList>
    </citation>
    <scope>NUCLEOTIDE SEQUENCE</scope>
</reference>
<protein>
    <submittedName>
        <fullName evidence="1">Uncharacterized protein</fullName>
    </submittedName>
</protein>
<sequence>MTAELISIIKASFIK</sequence>
<accession>A0A0E9TR26</accession>
<reference evidence="1" key="1">
    <citation type="submission" date="2014-11" db="EMBL/GenBank/DDBJ databases">
        <authorList>
            <person name="Amaro Gonzalez C."/>
        </authorList>
    </citation>
    <scope>NUCLEOTIDE SEQUENCE</scope>
</reference>
<proteinExistence type="predicted"/>
<evidence type="ECO:0000313" key="1">
    <source>
        <dbReference type="EMBL" id="JAH55188.1"/>
    </source>
</evidence>
<dbReference type="EMBL" id="GBXM01053389">
    <property type="protein sequence ID" value="JAH55188.1"/>
    <property type="molecule type" value="Transcribed_RNA"/>
</dbReference>